<dbReference type="InterPro" id="IPR036318">
    <property type="entry name" value="FAD-bd_PCMH-like_sf"/>
</dbReference>
<feature type="domain" description="Berberine/berberine-like" evidence="12">
    <location>
        <begin position="469"/>
        <end position="528"/>
    </location>
</feature>
<keyword evidence="8" id="KW-1015">Disulfide bond</keyword>
<dbReference type="GO" id="GO:0016491">
    <property type="term" value="F:oxidoreductase activity"/>
    <property type="evidence" value="ECO:0007669"/>
    <property type="project" value="InterPro"/>
</dbReference>
<dbReference type="Pfam" id="PF01565">
    <property type="entry name" value="FAD_binding_4"/>
    <property type="match status" value="1"/>
</dbReference>
<keyword evidence="4" id="KW-0017">Alkaloid metabolism</keyword>
<evidence type="ECO:0000256" key="3">
    <source>
        <dbReference type="ARBA" id="ARBA00005466"/>
    </source>
</evidence>
<feature type="domain" description="FAD linked oxidase N-terminal" evidence="11">
    <location>
        <begin position="79"/>
        <end position="215"/>
    </location>
</feature>
<dbReference type="Gene3D" id="3.40.462.20">
    <property type="match status" value="1"/>
</dbReference>
<keyword evidence="5" id="KW-0285">Flavoprotein</keyword>
<feature type="chain" id="PRO_5043438104" evidence="10">
    <location>
        <begin position="22"/>
        <end position="548"/>
    </location>
</feature>
<evidence type="ECO:0000256" key="5">
    <source>
        <dbReference type="ARBA" id="ARBA00022630"/>
    </source>
</evidence>
<dbReference type="EMBL" id="OX459122">
    <property type="protein sequence ID" value="CAI9107376.1"/>
    <property type="molecule type" value="Genomic_DNA"/>
</dbReference>
<dbReference type="FunFam" id="3.30.43.10:FF:000004">
    <property type="entry name" value="Berberine bridge enzyme-like 15"/>
    <property type="match status" value="1"/>
</dbReference>
<gene>
    <name evidence="13" type="ORF">OLC1_LOCUS15705</name>
</gene>
<evidence type="ECO:0000256" key="4">
    <source>
        <dbReference type="ARBA" id="ARBA00022589"/>
    </source>
</evidence>
<evidence type="ECO:0000256" key="8">
    <source>
        <dbReference type="ARBA" id="ARBA00023157"/>
    </source>
</evidence>
<dbReference type="InterPro" id="IPR006094">
    <property type="entry name" value="Oxid_FAD_bind_N"/>
</dbReference>
<evidence type="ECO:0000256" key="2">
    <source>
        <dbReference type="ARBA" id="ARBA00004913"/>
    </source>
</evidence>
<dbReference type="Gene3D" id="3.30.43.10">
    <property type="entry name" value="Uridine Diphospho-n-acetylenolpyruvylglucosamine Reductase, domain 2"/>
    <property type="match status" value="1"/>
</dbReference>
<evidence type="ECO:0000256" key="10">
    <source>
        <dbReference type="SAM" id="SignalP"/>
    </source>
</evidence>
<dbReference type="PANTHER" id="PTHR32448">
    <property type="entry name" value="OS08G0158400 PROTEIN"/>
    <property type="match status" value="1"/>
</dbReference>
<dbReference type="InterPro" id="IPR012951">
    <property type="entry name" value="BBE"/>
</dbReference>
<evidence type="ECO:0000259" key="11">
    <source>
        <dbReference type="Pfam" id="PF01565"/>
    </source>
</evidence>
<comment type="similarity">
    <text evidence="3">Belongs to the oxygen-dependent FAD-linked oxidoreductase family.</text>
</comment>
<keyword evidence="9" id="KW-0325">Glycoprotein</keyword>
<comment type="pathway">
    <text evidence="2">Alkaloid biosynthesis.</text>
</comment>
<dbReference type="SUPFAM" id="SSF56176">
    <property type="entry name" value="FAD-binding/transporter-associated domain-like"/>
    <property type="match status" value="1"/>
</dbReference>
<feature type="signal peptide" evidence="10">
    <location>
        <begin position="1"/>
        <end position="21"/>
    </location>
</feature>
<protein>
    <submittedName>
        <fullName evidence="13">OLC1v1006714C1</fullName>
    </submittedName>
</protein>
<evidence type="ECO:0000256" key="1">
    <source>
        <dbReference type="ARBA" id="ARBA00001974"/>
    </source>
</evidence>
<dbReference type="Proteomes" id="UP001161247">
    <property type="component" value="Chromosome 5"/>
</dbReference>
<proteinExistence type="inferred from homology"/>
<keyword evidence="7" id="KW-0274">FAD</keyword>
<evidence type="ECO:0000313" key="14">
    <source>
        <dbReference type="Proteomes" id="UP001161247"/>
    </source>
</evidence>
<evidence type="ECO:0000259" key="12">
    <source>
        <dbReference type="Pfam" id="PF08031"/>
    </source>
</evidence>
<keyword evidence="14" id="KW-1185">Reference proteome</keyword>
<evidence type="ECO:0000256" key="6">
    <source>
        <dbReference type="ARBA" id="ARBA00022729"/>
    </source>
</evidence>
<comment type="cofactor">
    <cofactor evidence="1">
        <name>FAD</name>
        <dbReference type="ChEBI" id="CHEBI:57692"/>
    </cofactor>
</comment>
<dbReference type="Pfam" id="PF08031">
    <property type="entry name" value="BBE"/>
    <property type="match status" value="1"/>
</dbReference>
<organism evidence="13 14">
    <name type="scientific">Oldenlandia corymbosa var. corymbosa</name>
    <dbReference type="NCBI Taxonomy" id="529605"/>
    <lineage>
        <taxon>Eukaryota</taxon>
        <taxon>Viridiplantae</taxon>
        <taxon>Streptophyta</taxon>
        <taxon>Embryophyta</taxon>
        <taxon>Tracheophyta</taxon>
        <taxon>Spermatophyta</taxon>
        <taxon>Magnoliopsida</taxon>
        <taxon>eudicotyledons</taxon>
        <taxon>Gunneridae</taxon>
        <taxon>Pentapetalae</taxon>
        <taxon>asterids</taxon>
        <taxon>lamiids</taxon>
        <taxon>Gentianales</taxon>
        <taxon>Rubiaceae</taxon>
        <taxon>Rubioideae</taxon>
        <taxon>Spermacoceae</taxon>
        <taxon>Hedyotis-Oldenlandia complex</taxon>
        <taxon>Oldenlandia</taxon>
    </lineage>
</organism>
<keyword evidence="6 10" id="KW-0732">Signal</keyword>
<dbReference type="InterPro" id="IPR016169">
    <property type="entry name" value="FAD-bd_PCMH_sub2"/>
</dbReference>
<dbReference type="Gene3D" id="3.30.465.10">
    <property type="match status" value="1"/>
</dbReference>
<dbReference type="InterPro" id="IPR016167">
    <property type="entry name" value="FAD-bd_PCMH_sub1"/>
</dbReference>
<evidence type="ECO:0000256" key="9">
    <source>
        <dbReference type="ARBA" id="ARBA00023180"/>
    </source>
</evidence>
<evidence type="ECO:0000256" key="7">
    <source>
        <dbReference type="ARBA" id="ARBA00022827"/>
    </source>
</evidence>
<reference evidence="13" key="1">
    <citation type="submission" date="2023-03" db="EMBL/GenBank/DDBJ databases">
        <authorList>
            <person name="Julca I."/>
        </authorList>
    </citation>
    <scope>NUCLEOTIDE SEQUENCE</scope>
</reference>
<dbReference type="GO" id="GO:0050660">
    <property type="term" value="F:flavin adenine dinucleotide binding"/>
    <property type="evidence" value="ECO:0007669"/>
    <property type="project" value="InterPro"/>
</dbReference>
<name>A0AAV1DJY7_OLDCO</name>
<accession>A0AAV1DJY7</accession>
<dbReference type="AlphaFoldDB" id="A0AAV1DJY7"/>
<sequence length="548" mass="61393">MKVSLFSTVAICCFFLLSAKSSLILLPDSFIQCLSEYQFSSPNSSVLSVVYARTNTSYQSILDSAIPNYRFLSSSAPKPLAIITPLLYSHVQATVICSRENRLQIRIRSGGHDFEGLSYRSQVPFIILDLRNLRSIRVDIENETAWVESGATIGELYYAVAQESPVHGFPAGTAPVVGVGGHFSGGGNSYLNRKHGLSADNVVDAIVVDFRGRILNKESMGSDFFWAIRGGGGASFGVILSWKINLVRVPPVVTVFRLAKTFKQNAIGLVHKWQYIAPHLPDDLTIAVAIQRFGPLSTPTATFNSLFLGRTEELLKMMEESFPELELSKHDCKEMSWVESALTLSEYPDQFSIEVMKNRSYSPFDANVKLKIDLVQQPLPCVAVQQLWKWCSEVEYPRLQLHPYGGTMGRISESRIPFPHRKGVLFEIMYIESWFNDEDGKDSEKYMNQVRGLYEFMTPYVQSNPRGGYVNGIDLDLGTNGNDPWGASYSKAKASWGSMYFKSNFEKLAMVKAKVDPTNFFFYEQSIPPLLFSSPESRNCRKGNFASV</sequence>
<evidence type="ECO:0000313" key="13">
    <source>
        <dbReference type="EMBL" id="CAI9107376.1"/>
    </source>
</evidence>